<evidence type="ECO:0000313" key="10">
    <source>
        <dbReference type="Proteomes" id="UP000703269"/>
    </source>
</evidence>
<evidence type="ECO:0000256" key="5">
    <source>
        <dbReference type="ARBA" id="ARBA00045246"/>
    </source>
</evidence>
<keyword evidence="7" id="KW-0732">Signal</keyword>
<evidence type="ECO:0000313" key="9">
    <source>
        <dbReference type="EMBL" id="GJE83964.1"/>
    </source>
</evidence>
<dbReference type="Pfam" id="PF13848">
    <property type="entry name" value="Thioredoxin_6"/>
    <property type="match status" value="1"/>
</dbReference>
<dbReference type="EMBL" id="BPQB01000001">
    <property type="protein sequence ID" value="GJE83964.1"/>
    <property type="molecule type" value="Genomic_DNA"/>
</dbReference>
<reference evidence="9 10" key="1">
    <citation type="submission" date="2021-08" db="EMBL/GenBank/DDBJ databases">
        <title>Draft Genome Sequence of Phanerochaete sordida strain YK-624.</title>
        <authorList>
            <person name="Mori T."/>
            <person name="Dohra H."/>
            <person name="Suzuki T."/>
            <person name="Kawagishi H."/>
            <person name="Hirai H."/>
        </authorList>
    </citation>
    <scope>NUCLEOTIDE SEQUENCE [LARGE SCALE GENOMIC DNA]</scope>
    <source>
        <strain evidence="9 10">YK-624</strain>
    </source>
</reference>
<evidence type="ECO:0000256" key="2">
    <source>
        <dbReference type="ARBA" id="ARBA00022692"/>
    </source>
</evidence>
<dbReference type="CDD" id="cd02961">
    <property type="entry name" value="PDI_a_family"/>
    <property type="match status" value="1"/>
</dbReference>
<evidence type="ECO:0000259" key="8">
    <source>
        <dbReference type="PROSITE" id="PS51352"/>
    </source>
</evidence>
<evidence type="ECO:0000256" key="4">
    <source>
        <dbReference type="ARBA" id="ARBA00023136"/>
    </source>
</evidence>
<dbReference type="InterPro" id="IPR052250">
    <property type="entry name" value="PDI_TMX3"/>
</dbReference>
<dbReference type="PANTHER" id="PTHR46426">
    <property type="entry name" value="PROTEIN DISULFIDE-ISOMERASE TMX3"/>
    <property type="match status" value="1"/>
</dbReference>
<accession>A0A9P3L6Y5</accession>
<proteinExistence type="predicted"/>
<dbReference type="PROSITE" id="PS00194">
    <property type="entry name" value="THIOREDOXIN_1"/>
    <property type="match status" value="1"/>
</dbReference>
<comment type="function">
    <text evidence="5">Probable disulfide isomerase, which participates in the folding of proteins containing disulfide bonds. May act as a dithiol oxidase. Acts as a regulator of endoplasmic reticulum-mitochondria contact sites via its ability to regulate redox signals.</text>
</comment>
<dbReference type="PANTHER" id="PTHR46426:SF1">
    <property type="entry name" value="PROTEIN DISULFIDE-ISOMERASE TMX3"/>
    <property type="match status" value="1"/>
</dbReference>
<keyword evidence="3 6" id="KW-1133">Transmembrane helix</keyword>
<dbReference type="Pfam" id="PF00085">
    <property type="entry name" value="Thioredoxin"/>
    <property type="match status" value="2"/>
</dbReference>
<feature type="domain" description="Thioredoxin" evidence="8">
    <location>
        <begin position="9"/>
        <end position="129"/>
    </location>
</feature>
<feature type="transmembrane region" description="Helical" evidence="6">
    <location>
        <begin position="529"/>
        <end position="546"/>
    </location>
</feature>
<dbReference type="InterPro" id="IPR013766">
    <property type="entry name" value="Thioredoxin_domain"/>
</dbReference>
<evidence type="ECO:0000256" key="7">
    <source>
        <dbReference type="SAM" id="SignalP"/>
    </source>
</evidence>
<dbReference type="GO" id="GO:0005789">
    <property type="term" value="C:endoplasmic reticulum membrane"/>
    <property type="evidence" value="ECO:0007669"/>
    <property type="project" value="UniProtKB-SubCell"/>
</dbReference>
<feature type="chain" id="PRO_5040179289" evidence="7">
    <location>
        <begin position="21"/>
        <end position="567"/>
    </location>
</feature>
<name>A0A9P3L6Y5_9APHY</name>
<organism evidence="9 10">
    <name type="scientific">Phanerochaete sordida</name>
    <dbReference type="NCBI Taxonomy" id="48140"/>
    <lineage>
        <taxon>Eukaryota</taxon>
        <taxon>Fungi</taxon>
        <taxon>Dikarya</taxon>
        <taxon>Basidiomycota</taxon>
        <taxon>Agaricomycotina</taxon>
        <taxon>Agaricomycetes</taxon>
        <taxon>Polyporales</taxon>
        <taxon>Phanerochaetaceae</taxon>
        <taxon>Phanerochaete</taxon>
    </lineage>
</organism>
<evidence type="ECO:0000256" key="3">
    <source>
        <dbReference type="ARBA" id="ARBA00022989"/>
    </source>
</evidence>
<sequence>MLARLPYTLVISSLALVVAAVPVQSVELQVLNPSNFEETIKDGVWLIEHFSPYCRHCRNFAPTWEQLVQENAKEADAGIHLAQVNCAVDGDLCNKNKVDGYPQLNLYRDGEFAEVFNKPREIEVLREYVSTHARRKAPPVVAPPPEDHIDIPINHEVYNPSGQVVALDEKTFGETISKGHVFVKYYAPWCGHCKKLAPIWAQLAHEMRGKVDIAEVDCEAHGGVCRSQGIAGYPSLYYYGTNGGSKTEYTGGRKLEQLKAFAEKVSGPAVSELTPEKLGEETAAHSVLYLLLHPASDSTSVKRIIEASNVLFGSPPVFVSSATSLYEHFNLDPSKPAILALKDHDSSVPAAWTYLESFGRSTEDLGKWLLRNKLPTFAELDSDSFQEIMNAPHKPLVVLVAAPQKELRETNEHVRAVAQQWKDAKHGGDVVFALMDADKWEKWLKSMYGIQTKAGARVVVANHHRLVYYDVDQLGHPIALTPTSIFSAVQGALAGTIAYKHSENIVERLARFLNDWLVGVELFVSAHPWGVTSFVLAGVVVLALFIRKIIREESVLADEFSRKARLD</sequence>
<dbReference type="SUPFAM" id="SSF52833">
    <property type="entry name" value="Thioredoxin-like"/>
    <property type="match status" value="3"/>
</dbReference>
<dbReference type="OrthoDB" id="72053at2759"/>
<dbReference type="Gene3D" id="3.40.30.10">
    <property type="entry name" value="Glutaredoxin"/>
    <property type="match status" value="3"/>
</dbReference>
<dbReference type="Proteomes" id="UP000703269">
    <property type="component" value="Unassembled WGS sequence"/>
</dbReference>
<evidence type="ECO:0000256" key="1">
    <source>
        <dbReference type="ARBA" id="ARBA00004389"/>
    </source>
</evidence>
<protein>
    <submittedName>
        <fullName evidence="9">Thioredoxin-domain-containing protein</fullName>
    </submittedName>
</protein>
<evidence type="ECO:0000256" key="6">
    <source>
        <dbReference type="SAM" id="Phobius"/>
    </source>
</evidence>
<feature type="domain" description="Thioredoxin" evidence="8">
    <location>
        <begin position="131"/>
        <end position="267"/>
    </location>
</feature>
<comment type="caution">
    <text evidence="9">The sequence shown here is derived from an EMBL/GenBank/DDBJ whole genome shotgun (WGS) entry which is preliminary data.</text>
</comment>
<dbReference type="InterPro" id="IPR036249">
    <property type="entry name" value="Thioredoxin-like_sf"/>
</dbReference>
<keyword evidence="10" id="KW-1185">Reference proteome</keyword>
<comment type="subcellular location">
    <subcellularLocation>
        <location evidence="1">Endoplasmic reticulum membrane</location>
        <topology evidence="1">Single-pass membrane protein</topology>
    </subcellularLocation>
</comment>
<feature type="signal peptide" evidence="7">
    <location>
        <begin position="1"/>
        <end position="20"/>
    </location>
</feature>
<dbReference type="PROSITE" id="PS51352">
    <property type="entry name" value="THIOREDOXIN_2"/>
    <property type="match status" value="2"/>
</dbReference>
<dbReference type="InterPro" id="IPR017937">
    <property type="entry name" value="Thioredoxin_CS"/>
</dbReference>
<gene>
    <name evidence="9" type="ORF">PsYK624_000370</name>
</gene>
<keyword evidence="2 6" id="KW-0812">Transmembrane</keyword>
<keyword evidence="4 6" id="KW-0472">Membrane</keyword>
<dbReference type="AlphaFoldDB" id="A0A9P3L6Y5"/>